<keyword evidence="12" id="KW-0472">Membrane</keyword>
<evidence type="ECO:0000256" key="4">
    <source>
        <dbReference type="ARBA" id="ARBA00022692"/>
    </source>
</evidence>
<dbReference type="InterPro" id="IPR045605">
    <property type="entry name" value="KshA-like_C"/>
</dbReference>
<evidence type="ECO:0000256" key="14">
    <source>
        <dbReference type="ARBA" id="ARBA00025712"/>
    </source>
</evidence>
<evidence type="ECO:0000256" key="8">
    <source>
        <dbReference type="ARBA" id="ARBA00022989"/>
    </source>
</evidence>
<evidence type="ECO:0000256" key="6">
    <source>
        <dbReference type="ARBA" id="ARBA00022723"/>
    </source>
</evidence>
<comment type="cofactor">
    <cofactor evidence="1">
        <name>Fe cation</name>
        <dbReference type="ChEBI" id="CHEBI:24875"/>
    </cofactor>
</comment>
<dbReference type="RefSeq" id="WP_175589342.1">
    <property type="nucleotide sequence ID" value="NZ_JABWGN010000004.1"/>
</dbReference>
<keyword evidence="13" id="KW-0443">Lipid metabolism</keyword>
<feature type="domain" description="Rieske" evidence="21">
    <location>
        <begin position="16"/>
        <end position="118"/>
    </location>
</feature>
<keyword evidence="5" id="KW-0001">2Fe-2S</keyword>
<comment type="catalytic activity">
    <reaction evidence="20">
        <text>cholesterol + NADPH + O2 + H(+) = 7-dehydrocholesterol + NADP(+) + 2 H2O</text>
        <dbReference type="Rhea" id="RHEA:45024"/>
        <dbReference type="ChEBI" id="CHEBI:15377"/>
        <dbReference type="ChEBI" id="CHEBI:15378"/>
        <dbReference type="ChEBI" id="CHEBI:15379"/>
        <dbReference type="ChEBI" id="CHEBI:16113"/>
        <dbReference type="ChEBI" id="CHEBI:17759"/>
        <dbReference type="ChEBI" id="CHEBI:57783"/>
        <dbReference type="ChEBI" id="CHEBI:58349"/>
        <dbReference type="EC" id="1.14.19.21"/>
    </reaction>
    <physiologicalReaction direction="left-to-right" evidence="20">
        <dbReference type="Rhea" id="RHEA:45025"/>
    </physiologicalReaction>
</comment>
<evidence type="ECO:0000313" key="22">
    <source>
        <dbReference type="EMBL" id="NUW31879.1"/>
    </source>
</evidence>
<keyword evidence="23" id="KW-1185">Reference proteome</keyword>
<evidence type="ECO:0000256" key="19">
    <source>
        <dbReference type="ARBA" id="ARBA00047853"/>
    </source>
</evidence>
<evidence type="ECO:0000256" key="3">
    <source>
        <dbReference type="ARBA" id="ARBA00004972"/>
    </source>
</evidence>
<evidence type="ECO:0000256" key="12">
    <source>
        <dbReference type="ARBA" id="ARBA00023136"/>
    </source>
</evidence>
<evidence type="ECO:0000256" key="10">
    <source>
        <dbReference type="ARBA" id="ARBA00023004"/>
    </source>
</evidence>
<dbReference type="Pfam" id="PF19298">
    <property type="entry name" value="KshA_C"/>
    <property type="match status" value="1"/>
</dbReference>
<comment type="similarity">
    <text evidence="15">Belongs to the cholesterol 7-desaturase family.</text>
</comment>
<sequence>MSVPRYPMQPYPTSWYRVADSADVVPGAVKGVHYFGRDLVVFRDERGAPVVADAHCPHLGANLAVGGRIEDGALVCPFHSWRYDGTGRCVGIPYTDRIPQQARLRTYPACEVNGVVAVFYDELGRDPGWTVPQIPDYDSTEHWTGHITKTWKIRTHLQEIFDNAADAAHQQTLHAATEILSYDAEPDGVYFRGQFTGTYDAGEGLPEQQAWSRNAYLHAGLGFSQIDSKLDYNGLVIDRQIHSCFTPVDEEHIDFVMYQRTRRLDDDDLTELIHQMTAQHTWRSIEEDIPIWENKVFRPLPSRAAFAGGALPAHLCDKEGDIAKTRAWARQFYTDAACGV</sequence>
<name>A0A7Y6M354_9ACTN</name>
<reference evidence="22 23" key="1">
    <citation type="submission" date="2020-06" db="EMBL/GenBank/DDBJ databases">
        <title>Nonomuraea sp. SMC257, a novel actinomycete isolated from soil.</title>
        <authorList>
            <person name="Chanama M."/>
        </authorList>
    </citation>
    <scope>NUCLEOTIDE SEQUENCE [LARGE SCALE GENOMIC DNA]</scope>
    <source>
        <strain evidence="22 23">SMC257</strain>
    </source>
</reference>
<dbReference type="InterPro" id="IPR036922">
    <property type="entry name" value="Rieske_2Fe-2S_sf"/>
</dbReference>
<proteinExistence type="inferred from homology"/>
<keyword evidence="10" id="KW-0408">Iron</keyword>
<dbReference type="PANTHER" id="PTHR21266">
    <property type="entry name" value="IRON-SULFUR DOMAIN CONTAINING PROTEIN"/>
    <property type="match status" value="1"/>
</dbReference>
<dbReference type="GO" id="GO:0046872">
    <property type="term" value="F:metal ion binding"/>
    <property type="evidence" value="ECO:0007669"/>
    <property type="project" value="UniProtKB-KW"/>
</dbReference>
<comment type="pathway">
    <text evidence="3">Hormone biosynthesis.</text>
</comment>
<keyword evidence="11" id="KW-0411">Iron-sulfur</keyword>
<dbReference type="SUPFAM" id="SSF55961">
    <property type="entry name" value="Bet v1-like"/>
    <property type="match status" value="1"/>
</dbReference>
<dbReference type="InterPro" id="IPR050584">
    <property type="entry name" value="Cholesterol_7-desaturase"/>
</dbReference>
<dbReference type="Proteomes" id="UP000586042">
    <property type="component" value="Unassembled WGS sequence"/>
</dbReference>
<evidence type="ECO:0000256" key="11">
    <source>
        <dbReference type="ARBA" id="ARBA00023014"/>
    </source>
</evidence>
<evidence type="ECO:0000256" key="17">
    <source>
        <dbReference type="ARBA" id="ARBA00030944"/>
    </source>
</evidence>
<evidence type="ECO:0000256" key="15">
    <source>
        <dbReference type="ARBA" id="ARBA00025729"/>
    </source>
</evidence>
<evidence type="ECO:0000256" key="18">
    <source>
        <dbReference type="ARBA" id="ARBA00046982"/>
    </source>
</evidence>
<dbReference type="EC" id="1.14.19.21" evidence="16"/>
<comment type="catalytic activity">
    <reaction evidence="19">
        <text>cholesterol + NADH + O2 + H(+) = 7-dehydrocholesterol + NAD(+) + 2 H2O</text>
        <dbReference type="Rhea" id="RHEA:51644"/>
        <dbReference type="ChEBI" id="CHEBI:15377"/>
        <dbReference type="ChEBI" id="CHEBI:15378"/>
        <dbReference type="ChEBI" id="CHEBI:15379"/>
        <dbReference type="ChEBI" id="CHEBI:16113"/>
        <dbReference type="ChEBI" id="CHEBI:17759"/>
        <dbReference type="ChEBI" id="CHEBI:57540"/>
        <dbReference type="ChEBI" id="CHEBI:57945"/>
        <dbReference type="EC" id="1.14.19.21"/>
    </reaction>
    <physiologicalReaction direction="left-to-right" evidence="19">
        <dbReference type="Rhea" id="RHEA:51645"/>
    </physiologicalReaction>
</comment>
<dbReference type="PROSITE" id="PS51296">
    <property type="entry name" value="RIESKE"/>
    <property type="match status" value="1"/>
</dbReference>
<comment type="subunit">
    <text evidence="18">Homotrimer. The two-component system 3-ketosteroid-9-alpha-monooxygenase is composed of an oxygenase component KshA and a reductase component KshB.</text>
</comment>
<dbReference type="CDD" id="cd03469">
    <property type="entry name" value="Rieske_RO_Alpha_N"/>
    <property type="match status" value="1"/>
</dbReference>
<comment type="pathway">
    <text evidence="14">Steroid hormone biosynthesis; dafachronic acid biosynthesis.</text>
</comment>
<dbReference type="GO" id="GO:0016020">
    <property type="term" value="C:membrane"/>
    <property type="evidence" value="ECO:0007669"/>
    <property type="project" value="UniProtKB-SubCell"/>
</dbReference>
<keyword evidence="7" id="KW-0442">Lipid degradation</keyword>
<comment type="caution">
    <text evidence="22">The sequence shown here is derived from an EMBL/GenBank/DDBJ whole genome shotgun (WGS) entry which is preliminary data.</text>
</comment>
<evidence type="ECO:0000259" key="21">
    <source>
        <dbReference type="PROSITE" id="PS51296"/>
    </source>
</evidence>
<keyword evidence="9" id="KW-0560">Oxidoreductase</keyword>
<dbReference type="GO" id="GO:0005737">
    <property type="term" value="C:cytoplasm"/>
    <property type="evidence" value="ECO:0007669"/>
    <property type="project" value="TreeGrafter"/>
</dbReference>
<dbReference type="GO" id="GO:0004497">
    <property type="term" value="F:monooxygenase activity"/>
    <property type="evidence" value="ECO:0007669"/>
    <property type="project" value="UniProtKB-ARBA"/>
</dbReference>
<dbReference type="InterPro" id="IPR017941">
    <property type="entry name" value="Rieske_2Fe-2S"/>
</dbReference>
<comment type="subcellular location">
    <subcellularLocation>
        <location evidence="2">Membrane</location>
    </subcellularLocation>
</comment>
<dbReference type="Pfam" id="PF00355">
    <property type="entry name" value="Rieske"/>
    <property type="match status" value="1"/>
</dbReference>
<keyword evidence="4" id="KW-0812">Transmembrane</keyword>
<evidence type="ECO:0000256" key="16">
    <source>
        <dbReference type="ARBA" id="ARBA00026095"/>
    </source>
</evidence>
<evidence type="ECO:0000256" key="9">
    <source>
        <dbReference type="ARBA" id="ARBA00023002"/>
    </source>
</evidence>
<evidence type="ECO:0000256" key="1">
    <source>
        <dbReference type="ARBA" id="ARBA00001962"/>
    </source>
</evidence>
<accession>A0A7Y6M354</accession>
<dbReference type="Gene3D" id="3.90.380.10">
    <property type="entry name" value="Naphthalene 1,2-dioxygenase Alpha Subunit, Chain A, domain 1"/>
    <property type="match status" value="1"/>
</dbReference>
<keyword evidence="8" id="KW-1133">Transmembrane helix</keyword>
<evidence type="ECO:0000256" key="2">
    <source>
        <dbReference type="ARBA" id="ARBA00004370"/>
    </source>
</evidence>
<dbReference type="SUPFAM" id="SSF50022">
    <property type="entry name" value="ISP domain"/>
    <property type="match status" value="1"/>
</dbReference>
<dbReference type="GO" id="GO:0051537">
    <property type="term" value="F:2 iron, 2 sulfur cluster binding"/>
    <property type="evidence" value="ECO:0007669"/>
    <property type="project" value="UniProtKB-KW"/>
</dbReference>
<evidence type="ECO:0000256" key="7">
    <source>
        <dbReference type="ARBA" id="ARBA00022963"/>
    </source>
</evidence>
<dbReference type="GO" id="GO:0016042">
    <property type="term" value="P:lipid catabolic process"/>
    <property type="evidence" value="ECO:0007669"/>
    <property type="project" value="UniProtKB-KW"/>
</dbReference>
<organism evidence="22 23">
    <name type="scientific">Nonomuraea montanisoli</name>
    <dbReference type="NCBI Taxonomy" id="2741721"/>
    <lineage>
        <taxon>Bacteria</taxon>
        <taxon>Bacillati</taxon>
        <taxon>Actinomycetota</taxon>
        <taxon>Actinomycetes</taxon>
        <taxon>Streptosporangiales</taxon>
        <taxon>Streptosporangiaceae</taxon>
        <taxon>Nonomuraea</taxon>
    </lineage>
</organism>
<dbReference type="AlphaFoldDB" id="A0A7Y6M354"/>
<dbReference type="GO" id="GO:0170056">
    <property type="term" value="F:cholesterol 7-desaturase [NAD(P)H] activity"/>
    <property type="evidence" value="ECO:0007669"/>
    <property type="project" value="UniProtKB-EC"/>
</dbReference>
<evidence type="ECO:0000256" key="5">
    <source>
        <dbReference type="ARBA" id="ARBA00022714"/>
    </source>
</evidence>
<evidence type="ECO:0000256" key="20">
    <source>
        <dbReference type="ARBA" id="ARBA00049548"/>
    </source>
</evidence>
<dbReference type="PANTHER" id="PTHR21266:SF32">
    <property type="entry name" value="CHOLESTEROL 7-DESATURASE NVD"/>
    <property type="match status" value="1"/>
</dbReference>
<dbReference type="Gene3D" id="2.102.10.10">
    <property type="entry name" value="Rieske [2Fe-2S] iron-sulphur domain"/>
    <property type="match status" value="1"/>
</dbReference>
<dbReference type="EMBL" id="JABWGN010000004">
    <property type="protein sequence ID" value="NUW31879.1"/>
    <property type="molecule type" value="Genomic_DNA"/>
</dbReference>
<evidence type="ECO:0000313" key="23">
    <source>
        <dbReference type="Proteomes" id="UP000586042"/>
    </source>
</evidence>
<keyword evidence="13" id="KW-0753">Steroid metabolism</keyword>
<dbReference type="GO" id="GO:0008203">
    <property type="term" value="P:cholesterol metabolic process"/>
    <property type="evidence" value="ECO:0007669"/>
    <property type="project" value="InterPro"/>
</dbReference>
<keyword evidence="6" id="KW-0479">Metal-binding</keyword>
<protein>
    <recommendedName>
        <fullName evidence="16">cholesterol 7-desaturase</fullName>
        <ecNumber evidence="16">1.14.19.21</ecNumber>
    </recommendedName>
    <alternativeName>
        <fullName evidence="17">Rieske-type oxygenase</fullName>
    </alternativeName>
</protein>
<gene>
    <name evidence="22" type="ORF">HTZ77_10625</name>
</gene>
<evidence type="ECO:0000256" key="13">
    <source>
        <dbReference type="ARBA" id="ARBA00023221"/>
    </source>
</evidence>